<reference evidence="2 3" key="1">
    <citation type="submission" date="2021-06" db="EMBL/GenBank/DDBJ databases">
        <authorList>
            <person name="Palmer J.M."/>
        </authorList>
    </citation>
    <scope>NUCLEOTIDE SEQUENCE [LARGE SCALE GENOMIC DNA]</scope>
    <source>
        <strain evidence="2 3">CL_MEX2019</strain>
        <tissue evidence="2">Muscle</tissue>
    </source>
</reference>
<dbReference type="Gene3D" id="3.40.50.410">
    <property type="entry name" value="von Willebrand factor, type A domain"/>
    <property type="match status" value="1"/>
</dbReference>
<feature type="domain" description="VWFA" evidence="1">
    <location>
        <begin position="23"/>
        <end position="84"/>
    </location>
</feature>
<accession>A0ABU7EYL6</accession>
<dbReference type="Proteomes" id="UP001352852">
    <property type="component" value="Unassembled WGS sequence"/>
</dbReference>
<dbReference type="SUPFAM" id="SSF53300">
    <property type="entry name" value="vWA-like"/>
    <property type="match status" value="1"/>
</dbReference>
<dbReference type="InterPro" id="IPR002035">
    <property type="entry name" value="VWF_A"/>
</dbReference>
<name>A0ABU7EYL6_9TELE</name>
<dbReference type="EMBL" id="JAHUTJ010071344">
    <property type="protein sequence ID" value="MED6292293.1"/>
    <property type="molecule type" value="Genomic_DNA"/>
</dbReference>
<dbReference type="PANTHER" id="PTHR46530:SF1">
    <property type="entry name" value="PROTEIN MONO-ADP-RIBOSYLTRANSFERASE PARP4"/>
    <property type="match status" value="1"/>
</dbReference>
<evidence type="ECO:0000313" key="3">
    <source>
        <dbReference type="Proteomes" id="UP001352852"/>
    </source>
</evidence>
<dbReference type="InterPro" id="IPR036465">
    <property type="entry name" value="vWFA_dom_sf"/>
</dbReference>
<dbReference type="PANTHER" id="PTHR46530">
    <property type="entry name" value="PROTEIN MONO-ADP-RIBOSYLTRANSFERASE PARP4"/>
    <property type="match status" value="1"/>
</dbReference>
<dbReference type="InterPro" id="IPR031273">
    <property type="entry name" value="PARP4"/>
</dbReference>
<gene>
    <name evidence="2" type="ORF">CHARACLAT_032413</name>
</gene>
<keyword evidence="3" id="KW-1185">Reference proteome</keyword>
<proteinExistence type="predicted"/>
<dbReference type="Pfam" id="PF13768">
    <property type="entry name" value="VWA_3"/>
    <property type="match status" value="1"/>
</dbReference>
<evidence type="ECO:0000259" key="1">
    <source>
        <dbReference type="Pfam" id="PF13768"/>
    </source>
</evidence>
<feature type="non-terminal residue" evidence="2">
    <location>
        <position position="1"/>
    </location>
</feature>
<protein>
    <recommendedName>
        <fullName evidence="1">VWFA domain-containing protein</fullName>
    </recommendedName>
</protein>
<organism evidence="2 3">
    <name type="scientific">Characodon lateralis</name>
    <dbReference type="NCBI Taxonomy" id="208331"/>
    <lineage>
        <taxon>Eukaryota</taxon>
        <taxon>Metazoa</taxon>
        <taxon>Chordata</taxon>
        <taxon>Craniata</taxon>
        <taxon>Vertebrata</taxon>
        <taxon>Euteleostomi</taxon>
        <taxon>Actinopterygii</taxon>
        <taxon>Neopterygii</taxon>
        <taxon>Teleostei</taxon>
        <taxon>Neoteleostei</taxon>
        <taxon>Acanthomorphata</taxon>
        <taxon>Ovalentaria</taxon>
        <taxon>Atherinomorphae</taxon>
        <taxon>Cyprinodontiformes</taxon>
        <taxon>Goodeidae</taxon>
        <taxon>Characodon</taxon>
    </lineage>
</organism>
<sequence length="319" mass="35564">SCSSLGGSTELWRPLRALSLLPPSSGVRNLLLLSDGHIQNAVVTLQLLRDNASHSRLFTCGLTSTANRHMLRALAQAGGGAYEFFDTKTKHTWAEKVKRQVKRMSSPGCSSISVKWQQFNPRADPPLQAPKQLHALFNDCHTLVYGFVPHCTEATLLGDLRGQELKTMVSTTELQRTRGTFLHKLTARALIRDYEDGNLDTTEAEHEGKKAELKSFIVDLSKEFSILSQFTSFVAIEERDSERAEDGITDIPKLIAEEDVDFLPYISWSLPQGNKIDDICCSSKLYCGSLVSCFFHKTLTSPQLDQLISTVRKCSLFHS</sequence>
<comment type="caution">
    <text evidence="2">The sequence shown here is derived from an EMBL/GenBank/DDBJ whole genome shotgun (WGS) entry which is preliminary data.</text>
</comment>
<evidence type="ECO:0000313" key="2">
    <source>
        <dbReference type="EMBL" id="MED6292293.1"/>
    </source>
</evidence>